<proteinExistence type="predicted"/>
<dbReference type="Pfam" id="PF01381">
    <property type="entry name" value="HTH_3"/>
    <property type="match status" value="1"/>
</dbReference>
<evidence type="ECO:0000313" key="3">
    <source>
        <dbReference type="Proteomes" id="UP000284684"/>
    </source>
</evidence>
<dbReference type="CDD" id="cd00093">
    <property type="entry name" value="HTH_XRE"/>
    <property type="match status" value="1"/>
</dbReference>
<dbReference type="PROSITE" id="PS50943">
    <property type="entry name" value="HTH_CROC1"/>
    <property type="match status" value="1"/>
</dbReference>
<sequence length="83" mass="9256">MLLNNPAVFGERMRQLRRSQGHSQAQLAHRAKCSRKTIIDLEAGENVSLYTAFRVISALGMALEVVDSRIDLKSLAELVESDE</sequence>
<dbReference type="GO" id="GO:0003677">
    <property type="term" value="F:DNA binding"/>
    <property type="evidence" value="ECO:0007669"/>
    <property type="project" value="InterPro"/>
</dbReference>
<evidence type="ECO:0000313" key="2">
    <source>
        <dbReference type="EMBL" id="RON03569.1"/>
    </source>
</evidence>
<name>A0A423GYV8_9PSED</name>
<dbReference type="InterPro" id="IPR010982">
    <property type="entry name" value="Lambda_DNA-bd_dom_sf"/>
</dbReference>
<dbReference type="AlphaFoldDB" id="A0A423GYV8"/>
<dbReference type="EMBL" id="MOBI01000005">
    <property type="protein sequence ID" value="RON03569.1"/>
    <property type="molecule type" value="Genomic_DNA"/>
</dbReference>
<dbReference type="Gene3D" id="1.10.260.40">
    <property type="entry name" value="lambda repressor-like DNA-binding domains"/>
    <property type="match status" value="1"/>
</dbReference>
<accession>A0A423GYV8</accession>
<reference evidence="2 3" key="1">
    <citation type="submission" date="2016-10" db="EMBL/GenBank/DDBJ databases">
        <title>Comparative genome analysis of multiple Pseudomonas spp. focuses on biocontrol and plant growth promoting traits.</title>
        <authorList>
            <person name="Tao X.-Y."/>
            <person name="Taylor C.G."/>
        </authorList>
    </citation>
    <scope>NUCLEOTIDE SEQUENCE [LARGE SCALE GENOMIC DNA]</scope>
    <source>
        <strain evidence="2 3">37D10</strain>
    </source>
</reference>
<feature type="domain" description="HTH cro/C1-type" evidence="1">
    <location>
        <begin position="13"/>
        <end position="66"/>
    </location>
</feature>
<dbReference type="Proteomes" id="UP000284684">
    <property type="component" value="Unassembled WGS sequence"/>
</dbReference>
<evidence type="ECO:0000259" key="1">
    <source>
        <dbReference type="PROSITE" id="PS50943"/>
    </source>
</evidence>
<gene>
    <name evidence="2" type="ORF">BK658_04645</name>
</gene>
<comment type="caution">
    <text evidence="2">The sequence shown here is derived from an EMBL/GenBank/DDBJ whole genome shotgun (WGS) entry which is preliminary data.</text>
</comment>
<organism evidence="2 3">
    <name type="scientific">Pseudomonas brassicacearum</name>
    <dbReference type="NCBI Taxonomy" id="930166"/>
    <lineage>
        <taxon>Bacteria</taxon>
        <taxon>Pseudomonadati</taxon>
        <taxon>Pseudomonadota</taxon>
        <taxon>Gammaproteobacteria</taxon>
        <taxon>Pseudomonadales</taxon>
        <taxon>Pseudomonadaceae</taxon>
        <taxon>Pseudomonas</taxon>
    </lineage>
</organism>
<dbReference type="InterPro" id="IPR001387">
    <property type="entry name" value="Cro/C1-type_HTH"/>
</dbReference>
<protein>
    <submittedName>
        <fullName evidence="2">Transcriptional regulator</fullName>
    </submittedName>
</protein>
<dbReference type="SUPFAM" id="SSF47413">
    <property type="entry name" value="lambda repressor-like DNA-binding domains"/>
    <property type="match status" value="1"/>
</dbReference>
<dbReference type="SMART" id="SM00530">
    <property type="entry name" value="HTH_XRE"/>
    <property type="match status" value="1"/>
</dbReference>
<dbReference type="RefSeq" id="WP_123581292.1">
    <property type="nucleotide sequence ID" value="NZ_MOBI01000005.1"/>
</dbReference>